<feature type="domain" description="HTH arsR-type" evidence="5">
    <location>
        <begin position="4"/>
        <end position="98"/>
    </location>
</feature>
<dbReference type="EMBL" id="VTOX01000001">
    <property type="protein sequence ID" value="NKE64868.1"/>
    <property type="molecule type" value="Genomic_DNA"/>
</dbReference>
<dbReference type="InterPro" id="IPR001845">
    <property type="entry name" value="HTH_ArsR_DNA-bd_dom"/>
</dbReference>
<dbReference type="PANTHER" id="PTHR33154">
    <property type="entry name" value="TRANSCRIPTIONAL REGULATOR, ARSR FAMILY"/>
    <property type="match status" value="1"/>
</dbReference>
<dbReference type="CDD" id="cd00090">
    <property type="entry name" value="HTH_ARSR"/>
    <property type="match status" value="1"/>
</dbReference>
<dbReference type="GO" id="GO:0003677">
    <property type="term" value="F:DNA binding"/>
    <property type="evidence" value="ECO:0007669"/>
    <property type="project" value="UniProtKB-KW"/>
</dbReference>
<keyword evidence="2" id="KW-0805">Transcription regulation</keyword>
<dbReference type="Proteomes" id="UP000521868">
    <property type="component" value="Unassembled WGS sequence"/>
</dbReference>
<keyword evidence="4" id="KW-0804">Transcription</keyword>
<dbReference type="GO" id="GO:0003700">
    <property type="term" value="F:DNA-binding transcription factor activity"/>
    <property type="evidence" value="ECO:0007669"/>
    <property type="project" value="InterPro"/>
</dbReference>
<dbReference type="SUPFAM" id="SSF46785">
    <property type="entry name" value="Winged helix' DNA-binding domain"/>
    <property type="match status" value="1"/>
</dbReference>
<accession>A0A7X6I518</accession>
<proteinExistence type="predicted"/>
<comment type="caution">
    <text evidence="6">The sequence shown here is derived from an EMBL/GenBank/DDBJ whole genome shotgun (WGS) entry which is preliminary data.</text>
</comment>
<dbReference type="PANTHER" id="PTHR33154:SF18">
    <property type="entry name" value="ARSENICAL RESISTANCE OPERON REPRESSOR"/>
    <property type="match status" value="1"/>
</dbReference>
<dbReference type="AlphaFoldDB" id="A0A7X6I518"/>
<gene>
    <name evidence="6" type="ORF">RAMLITH_03460</name>
</gene>
<keyword evidence="3" id="KW-0238">DNA-binding</keyword>
<reference evidence="6 7" key="1">
    <citation type="journal article" date="2020" name="Nature">
        <title>Bacterial chemolithoautotrophy via manganese oxidation.</title>
        <authorList>
            <person name="Yu H."/>
            <person name="Leadbetter J.R."/>
        </authorList>
    </citation>
    <scope>NUCLEOTIDE SEQUENCE [LARGE SCALE GENOMIC DNA]</scope>
    <source>
        <strain evidence="6 7">RBP-1</strain>
    </source>
</reference>
<evidence type="ECO:0000256" key="2">
    <source>
        <dbReference type="ARBA" id="ARBA00023015"/>
    </source>
</evidence>
<dbReference type="InterPro" id="IPR036390">
    <property type="entry name" value="WH_DNA-bd_sf"/>
</dbReference>
<keyword evidence="7" id="KW-1185">Reference proteome</keyword>
<dbReference type="InterPro" id="IPR051081">
    <property type="entry name" value="HTH_MetalResp_TranReg"/>
</dbReference>
<evidence type="ECO:0000313" key="6">
    <source>
        <dbReference type="EMBL" id="NKE64868.1"/>
    </source>
</evidence>
<dbReference type="InterPro" id="IPR036388">
    <property type="entry name" value="WH-like_DNA-bd_sf"/>
</dbReference>
<dbReference type="NCBIfam" id="NF033788">
    <property type="entry name" value="HTH_metalloreg"/>
    <property type="match status" value="1"/>
</dbReference>
<protein>
    <submittedName>
        <fullName evidence="6">Helix-turn-helix transcriptional regulator</fullName>
    </submittedName>
</protein>
<organism evidence="6 7">
    <name type="scientific">Ramlibacter lithotrophicus</name>
    <dbReference type="NCBI Taxonomy" id="2606681"/>
    <lineage>
        <taxon>Bacteria</taxon>
        <taxon>Pseudomonadati</taxon>
        <taxon>Pseudomonadota</taxon>
        <taxon>Betaproteobacteria</taxon>
        <taxon>Burkholderiales</taxon>
        <taxon>Comamonadaceae</taxon>
        <taxon>Ramlibacter</taxon>
    </lineage>
</organism>
<evidence type="ECO:0000313" key="7">
    <source>
        <dbReference type="Proteomes" id="UP000521868"/>
    </source>
</evidence>
<evidence type="ECO:0000256" key="4">
    <source>
        <dbReference type="ARBA" id="ARBA00023163"/>
    </source>
</evidence>
<name>A0A7X6I518_9BURK</name>
<dbReference type="Gene3D" id="1.10.10.10">
    <property type="entry name" value="Winged helix-like DNA-binding domain superfamily/Winged helix DNA-binding domain"/>
    <property type="match status" value="1"/>
</dbReference>
<evidence type="ECO:0000256" key="1">
    <source>
        <dbReference type="ARBA" id="ARBA00022849"/>
    </source>
</evidence>
<evidence type="ECO:0000259" key="5">
    <source>
        <dbReference type="PROSITE" id="PS50987"/>
    </source>
</evidence>
<dbReference type="PROSITE" id="PS50987">
    <property type="entry name" value="HTH_ARSR_2"/>
    <property type="match status" value="1"/>
</dbReference>
<evidence type="ECO:0000256" key="3">
    <source>
        <dbReference type="ARBA" id="ARBA00023125"/>
    </source>
</evidence>
<dbReference type="GO" id="GO:0046685">
    <property type="term" value="P:response to arsenic-containing substance"/>
    <property type="evidence" value="ECO:0007669"/>
    <property type="project" value="UniProtKB-KW"/>
</dbReference>
<dbReference type="RefSeq" id="WP_168105918.1">
    <property type="nucleotide sequence ID" value="NZ_VTOX01000001.1"/>
</dbReference>
<dbReference type="SMART" id="SM00418">
    <property type="entry name" value="HTH_ARSR"/>
    <property type="match status" value="1"/>
</dbReference>
<dbReference type="PRINTS" id="PR00778">
    <property type="entry name" value="HTHARSR"/>
</dbReference>
<dbReference type="Pfam" id="PF01022">
    <property type="entry name" value="HTH_5"/>
    <property type="match status" value="1"/>
</dbReference>
<keyword evidence="1" id="KW-0059">Arsenical resistance</keyword>
<sequence length="122" mass="13375">MKNLDEDALALVARYFGALSVPMRLKILSQLREGERNVGEITAATGCTQANVSKHLAVLAQNGLVAKTQRGTSAYYRFADESVYRLCELVCDQLDRRFAEEAERHRGFGEAARAAVGRAITG</sequence>
<dbReference type="InterPro" id="IPR011991">
    <property type="entry name" value="ArsR-like_HTH"/>
</dbReference>